<dbReference type="InterPro" id="IPR051460">
    <property type="entry name" value="HdrC_iron-sulfur_subunit"/>
</dbReference>
<dbReference type="Gene3D" id="1.10.1060.10">
    <property type="entry name" value="Alpha-helical ferredoxin"/>
    <property type="match status" value="1"/>
</dbReference>
<evidence type="ECO:0000256" key="1">
    <source>
        <dbReference type="ARBA" id="ARBA00007097"/>
    </source>
</evidence>
<evidence type="ECO:0000259" key="7">
    <source>
        <dbReference type="Pfam" id="PF02754"/>
    </source>
</evidence>
<dbReference type="GO" id="GO:0016491">
    <property type="term" value="F:oxidoreductase activity"/>
    <property type="evidence" value="ECO:0007669"/>
    <property type="project" value="UniProtKB-KW"/>
</dbReference>
<dbReference type="Pfam" id="PF02754">
    <property type="entry name" value="CCG"/>
    <property type="match status" value="2"/>
</dbReference>
<dbReference type="PROSITE" id="PS00198">
    <property type="entry name" value="4FE4S_FER_1"/>
    <property type="match status" value="1"/>
</dbReference>
<dbReference type="AlphaFoldDB" id="A0A075LTR2"/>
<dbReference type="eggNOG" id="arCOG00333">
    <property type="taxonomic scope" value="Archaea"/>
</dbReference>
<evidence type="ECO:0000313" key="9">
    <source>
        <dbReference type="EMBL" id="AIF70090.1"/>
    </source>
</evidence>
<dbReference type="GO" id="GO:0051539">
    <property type="term" value="F:4 iron, 4 sulfur cluster binding"/>
    <property type="evidence" value="ECO:0007669"/>
    <property type="project" value="UniProtKB-KW"/>
</dbReference>
<evidence type="ECO:0000313" key="10">
    <source>
        <dbReference type="Proteomes" id="UP000027981"/>
    </source>
</evidence>
<dbReference type="GeneID" id="24842810"/>
<organism evidence="9 10">
    <name type="scientific">Palaeococcus pacificus DY20341</name>
    <dbReference type="NCBI Taxonomy" id="1343739"/>
    <lineage>
        <taxon>Archaea</taxon>
        <taxon>Methanobacteriati</taxon>
        <taxon>Methanobacteriota</taxon>
        <taxon>Thermococci</taxon>
        <taxon>Thermococcales</taxon>
        <taxon>Thermococcaceae</taxon>
        <taxon>Palaeococcus</taxon>
    </lineage>
</organism>
<reference evidence="9 10" key="2">
    <citation type="journal article" date="2015" name="Genome Announc.">
        <title>Complete Genome Sequence of Hyperthermophilic Piezophilic Archaeon Palaeococcus pacificus DY20341T, Isolated from Deep-Sea Hydrothermal Sediments.</title>
        <authorList>
            <person name="Zeng X."/>
            <person name="Jebbar M."/>
            <person name="Shao Z."/>
        </authorList>
    </citation>
    <scope>NUCLEOTIDE SEQUENCE [LARGE SCALE GENOMIC DNA]</scope>
    <source>
        <strain evidence="9 10">DY20341</strain>
    </source>
</reference>
<accession>A0A075LTR2</accession>
<dbReference type="PANTHER" id="PTHR43255:SF1">
    <property type="entry name" value="IRON-SULFUR-BINDING OXIDOREDUCTASE FADF-RELATED"/>
    <property type="match status" value="1"/>
</dbReference>
<keyword evidence="4" id="KW-0560">Oxidoreductase</keyword>
<dbReference type="InterPro" id="IPR017900">
    <property type="entry name" value="4Fe4S_Fe_S_CS"/>
</dbReference>
<name>A0A075LTR2_9EURY</name>
<dbReference type="HOGENOM" id="CLU_023081_2_0_2"/>
<dbReference type="GO" id="GO:0005886">
    <property type="term" value="C:plasma membrane"/>
    <property type="evidence" value="ECO:0007669"/>
    <property type="project" value="TreeGrafter"/>
</dbReference>
<feature type="domain" description="4Fe-4S ferredoxin-type" evidence="8">
    <location>
        <begin position="40"/>
        <end position="105"/>
    </location>
</feature>
<dbReference type="Proteomes" id="UP000027981">
    <property type="component" value="Chromosome"/>
</dbReference>
<reference evidence="10" key="1">
    <citation type="submission" date="2013-06" db="EMBL/GenBank/DDBJ databases">
        <title>Complete Genome Sequence of Hyperthermophilic Palaeococcus pacificus DY20341T, Isolated from a Deep-Sea Hydrothermal Sediments.</title>
        <authorList>
            <person name="Zeng X."/>
            <person name="Shao Z."/>
        </authorList>
    </citation>
    <scope>NUCLEOTIDE SEQUENCE [LARGE SCALE GENOMIC DNA]</scope>
    <source>
        <strain evidence="10">DY20341</strain>
    </source>
</reference>
<keyword evidence="10" id="KW-1185">Reference proteome</keyword>
<dbReference type="InterPro" id="IPR009051">
    <property type="entry name" value="Helical_ferredxn"/>
</dbReference>
<feature type="domain" description="Cysteine-rich" evidence="7">
    <location>
        <begin position="159"/>
        <end position="238"/>
    </location>
</feature>
<dbReference type="EMBL" id="CP006019">
    <property type="protein sequence ID" value="AIF70090.1"/>
    <property type="molecule type" value="Genomic_DNA"/>
</dbReference>
<dbReference type="GO" id="GO:0046872">
    <property type="term" value="F:metal ion binding"/>
    <property type="evidence" value="ECO:0007669"/>
    <property type="project" value="UniProtKB-KW"/>
</dbReference>
<comment type="similarity">
    <text evidence="1">Belongs to the HdrC family.</text>
</comment>
<dbReference type="InterPro" id="IPR017896">
    <property type="entry name" value="4Fe4S_Fe-S-bd"/>
</dbReference>
<dbReference type="Pfam" id="PF13183">
    <property type="entry name" value="Fer4_8"/>
    <property type="match status" value="1"/>
</dbReference>
<evidence type="ECO:0000256" key="2">
    <source>
        <dbReference type="ARBA" id="ARBA00022485"/>
    </source>
</evidence>
<protein>
    <recommendedName>
        <fullName evidence="11">(Fe-S)-binding protein</fullName>
    </recommendedName>
</protein>
<sequence length="391" mass="43526">MHGKWDWLRDEVKGFGLIRNAPTIFKFISGKLSGPDDLVKCALCPNMCRHACPISIVDGKETTSPAGKSRVAFLIREGKVELNLKNLEPLYMCLSCDACSQWCPFEFSVADLIRPIKEEAVEKGVTFEEFKEVFENLEKHGYVYGEPREEKVWKARGEVLYLRGCAIRENYPTLTDKALYVLDKLGHKAFTIEEKCCGVPAYNLGNKELFKKLAKEQAERINSSGASLVVVSCPSCAYAYRVLYPRYGVKIEPKVVHIAELLEENLENIRAEGVVTFHDPCKLAIGLEKPDTLKNVLSKVEGLEVAAPRRSGKETFCCGHGGSAVSRLNPKLADEIARERANELGEEAKLVITACPTCKMALEGVGDLKVLDLVEFIHDLLRDEDARIEGG</sequence>
<gene>
    <name evidence="9" type="ORF">PAP_08545</name>
</gene>
<dbReference type="SUPFAM" id="SSF46548">
    <property type="entry name" value="alpha-helical ferredoxin"/>
    <property type="match status" value="1"/>
</dbReference>
<evidence type="ECO:0008006" key="11">
    <source>
        <dbReference type="Google" id="ProtNLM"/>
    </source>
</evidence>
<evidence type="ECO:0000256" key="6">
    <source>
        <dbReference type="ARBA" id="ARBA00023014"/>
    </source>
</evidence>
<dbReference type="KEGG" id="ppac:PAP_08545"/>
<evidence type="ECO:0000256" key="4">
    <source>
        <dbReference type="ARBA" id="ARBA00023002"/>
    </source>
</evidence>
<dbReference type="PANTHER" id="PTHR43255">
    <property type="entry name" value="IRON-SULFUR-BINDING OXIDOREDUCTASE FADF-RELATED-RELATED"/>
    <property type="match status" value="1"/>
</dbReference>
<evidence type="ECO:0000259" key="8">
    <source>
        <dbReference type="Pfam" id="PF13183"/>
    </source>
</evidence>
<dbReference type="RefSeq" id="WP_048165581.1">
    <property type="nucleotide sequence ID" value="NZ_CP006019.1"/>
</dbReference>
<dbReference type="STRING" id="1343739.PAP_08545"/>
<dbReference type="InterPro" id="IPR004017">
    <property type="entry name" value="Cys_rich_dom"/>
</dbReference>
<evidence type="ECO:0000256" key="5">
    <source>
        <dbReference type="ARBA" id="ARBA00023004"/>
    </source>
</evidence>
<proteinExistence type="inferred from homology"/>
<keyword evidence="6" id="KW-0411">Iron-sulfur</keyword>
<dbReference type="OrthoDB" id="42878at2157"/>
<keyword evidence="3" id="KW-0479">Metal-binding</keyword>
<keyword evidence="2" id="KW-0004">4Fe-4S</keyword>
<feature type="domain" description="Cysteine-rich" evidence="7">
    <location>
        <begin position="275"/>
        <end position="362"/>
    </location>
</feature>
<evidence type="ECO:0000256" key="3">
    <source>
        <dbReference type="ARBA" id="ARBA00022723"/>
    </source>
</evidence>
<keyword evidence="5" id="KW-0408">Iron</keyword>